<dbReference type="EMBL" id="BAAAUV010000011">
    <property type="protein sequence ID" value="GAA3220811.1"/>
    <property type="molecule type" value="Genomic_DNA"/>
</dbReference>
<dbReference type="Proteomes" id="UP001501237">
    <property type="component" value="Unassembled WGS sequence"/>
</dbReference>
<protein>
    <recommendedName>
        <fullName evidence="4">Secreted protein with PEP-CTERM sorting signal</fullName>
    </recommendedName>
</protein>
<name>A0ABP6QCX3_9ACTN</name>
<dbReference type="RefSeq" id="WP_344831663.1">
    <property type="nucleotide sequence ID" value="NZ_BAAAUV010000011.1"/>
</dbReference>
<reference evidence="3" key="1">
    <citation type="journal article" date="2019" name="Int. J. Syst. Evol. Microbiol.">
        <title>The Global Catalogue of Microorganisms (GCM) 10K type strain sequencing project: providing services to taxonomists for standard genome sequencing and annotation.</title>
        <authorList>
            <consortium name="The Broad Institute Genomics Platform"/>
            <consortium name="The Broad Institute Genome Sequencing Center for Infectious Disease"/>
            <person name="Wu L."/>
            <person name="Ma J."/>
        </authorList>
    </citation>
    <scope>NUCLEOTIDE SEQUENCE [LARGE SCALE GENOMIC DNA]</scope>
    <source>
        <strain evidence="3">JCM 9377</strain>
    </source>
</reference>
<comment type="caution">
    <text evidence="2">The sequence shown here is derived from an EMBL/GenBank/DDBJ whole genome shotgun (WGS) entry which is preliminary data.</text>
</comment>
<keyword evidence="1" id="KW-0812">Transmembrane</keyword>
<proteinExistence type="predicted"/>
<keyword evidence="1" id="KW-1133">Transmembrane helix</keyword>
<gene>
    <name evidence="2" type="ORF">GCM10010468_45620</name>
</gene>
<evidence type="ECO:0000256" key="1">
    <source>
        <dbReference type="SAM" id="Phobius"/>
    </source>
</evidence>
<sequence length="60" mass="6482">MKRVLLWLGTLLGLVFGALLILGAATDNGDRSLPFRLAAAALGLYLLWSMGRGVLRLLRS</sequence>
<keyword evidence="1" id="KW-0472">Membrane</keyword>
<organism evidence="2 3">
    <name type="scientific">Actinocorallia longicatena</name>
    <dbReference type="NCBI Taxonomy" id="111803"/>
    <lineage>
        <taxon>Bacteria</taxon>
        <taxon>Bacillati</taxon>
        <taxon>Actinomycetota</taxon>
        <taxon>Actinomycetes</taxon>
        <taxon>Streptosporangiales</taxon>
        <taxon>Thermomonosporaceae</taxon>
        <taxon>Actinocorallia</taxon>
    </lineage>
</organism>
<feature type="transmembrane region" description="Helical" evidence="1">
    <location>
        <begin position="33"/>
        <end position="55"/>
    </location>
</feature>
<evidence type="ECO:0008006" key="4">
    <source>
        <dbReference type="Google" id="ProtNLM"/>
    </source>
</evidence>
<evidence type="ECO:0000313" key="2">
    <source>
        <dbReference type="EMBL" id="GAA3220811.1"/>
    </source>
</evidence>
<accession>A0ABP6QCX3</accession>
<evidence type="ECO:0000313" key="3">
    <source>
        <dbReference type="Proteomes" id="UP001501237"/>
    </source>
</evidence>
<keyword evidence="3" id="KW-1185">Reference proteome</keyword>